<dbReference type="AlphaFoldDB" id="A0A6H9UWN6"/>
<reference evidence="1 2" key="1">
    <citation type="submission" date="2019-09" db="EMBL/GenBank/DDBJ databases">
        <title>Screening of Novel Bioactive Compounds from Soil-Associated.</title>
        <authorList>
            <person name="Zhao S."/>
        </authorList>
    </citation>
    <scope>NUCLEOTIDE SEQUENCE [LARGE SCALE GENOMIC DNA]</scope>
    <source>
        <strain evidence="1 2">HIT-DPA4</strain>
    </source>
</reference>
<protein>
    <submittedName>
        <fullName evidence="1">Uncharacterized protein</fullName>
    </submittedName>
</protein>
<gene>
    <name evidence="1" type="ORF">F7R91_25900</name>
</gene>
<dbReference type="EMBL" id="VZRB01000020">
    <property type="protein sequence ID" value="KAB1143241.1"/>
    <property type="molecule type" value="Genomic_DNA"/>
</dbReference>
<evidence type="ECO:0000313" key="2">
    <source>
        <dbReference type="Proteomes" id="UP000442707"/>
    </source>
</evidence>
<keyword evidence="2" id="KW-1185">Reference proteome</keyword>
<proteinExistence type="predicted"/>
<sequence>MLAVAFSAGLVFGAYGALDLSWSSGPAQVQDSGSEAVAPPDLSWSSVQAGDLSWSIAAPKDTTA</sequence>
<comment type="caution">
    <text evidence="1">The sequence shown here is derived from an EMBL/GenBank/DDBJ whole genome shotgun (WGS) entry which is preliminary data.</text>
</comment>
<name>A0A6H9UWN6_9ACTN</name>
<organism evidence="1 2">
    <name type="scientific">Streptomyces luteolifulvus</name>
    <dbReference type="NCBI Taxonomy" id="2615112"/>
    <lineage>
        <taxon>Bacteria</taxon>
        <taxon>Bacillati</taxon>
        <taxon>Actinomycetota</taxon>
        <taxon>Actinomycetes</taxon>
        <taxon>Kitasatosporales</taxon>
        <taxon>Streptomycetaceae</taxon>
        <taxon>Streptomyces</taxon>
    </lineage>
</organism>
<evidence type="ECO:0000313" key="1">
    <source>
        <dbReference type="EMBL" id="KAB1143241.1"/>
    </source>
</evidence>
<accession>A0A6H9UWN6</accession>
<dbReference type="Proteomes" id="UP000442707">
    <property type="component" value="Unassembled WGS sequence"/>
</dbReference>